<sequence length="169" mass="19913">MRKSIIISKVLYYISSILSGLYLITGVYGVFSWVTNTHLLVKDKQAIITYPFTEKSFLILDNNTTYLIFSFLIPVIGYGLFFCLLSKVFRVFYQNKLFTLQNILHLRRFYLVNIFLPTVLSIFTSFFMPIEHEMYLIISLHLVLGVFVFFMSEIFNQGLHLQNEQDLYI</sequence>
<evidence type="ECO:0000313" key="2">
    <source>
        <dbReference type="EMBL" id="ORL43831.1"/>
    </source>
</evidence>
<dbReference type="OrthoDB" id="714390at2"/>
<dbReference type="EMBL" id="ARYN01000024">
    <property type="protein sequence ID" value="ORL43831.1"/>
    <property type="molecule type" value="Genomic_DNA"/>
</dbReference>
<accession>A0A1Y1SYI4</accession>
<proteinExistence type="predicted"/>
<organism evidence="2 3">
    <name type="scientific">Zunongwangia atlantica 22II14-10F7</name>
    <dbReference type="NCBI Taxonomy" id="1185767"/>
    <lineage>
        <taxon>Bacteria</taxon>
        <taxon>Pseudomonadati</taxon>
        <taxon>Bacteroidota</taxon>
        <taxon>Flavobacteriia</taxon>
        <taxon>Flavobacteriales</taxon>
        <taxon>Flavobacteriaceae</taxon>
        <taxon>Zunongwangia</taxon>
    </lineage>
</organism>
<protein>
    <recommendedName>
        <fullName evidence="4">DUF2975 domain-containing protein</fullName>
    </recommendedName>
</protein>
<keyword evidence="1" id="KW-0472">Membrane</keyword>
<keyword evidence="1" id="KW-1133">Transmembrane helix</keyword>
<reference evidence="2 3" key="1">
    <citation type="submission" date="2013-04" db="EMBL/GenBank/DDBJ databases">
        <title>Zunongwangia sp. 22II14-10F7 Genome Sequencing.</title>
        <authorList>
            <person name="Lai Q."/>
            <person name="Shao Z."/>
        </authorList>
    </citation>
    <scope>NUCLEOTIDE SEQUENCE [LARGE SCALE GENOMIC DNA]</scope>
    <source>
        <strain evidence="2 3">22II14-10F7</strain>
    </source>
</reference>
<feature type="transmembrane region" description="Helical" evidence="1">
    <location>
        <begin position="66"/>
        <end position="89"/>
    </location>
</feature>
<dbReference type="STRING" id="1185767.IIF7_18869"/>
<feature type="transmembrane region" description="Helical" evidence="1">
    <location>
        <begin position="109"/>
        <end position="128"/>
    </location>
</feature>
<keyword evidence="3" id="KW-1185">Reference proteome</keyword>
<comment type="caution">
    <text evidence="2">The sequence shown here is derived from an EMBL/GenBank/DDBJ whole genome shotgun (WGS) entry which is preliminary data.</text>
</comment>
<evidence type="ECO:0008006" key="4">
    <source>
        <dbReference type="Google" id="ProtNLM"/>
    </source>
</evidence>
<dbReference type="Proteomes" id="UP000192746">
    <property type="component" value="Unassembled WGS sequence"/>
</dbReference>
<dbReference type="RefSeq" id="WP_084843241.1">
    <property type="nucleotide sequence ID" value="NZ_ARYN01000024.1"/>
</dbReference>
<feature type="transmembrane region" description="Helical" evidence="1">
    <location>
        <begin position="134"/>
        <end position="155"/>
    </location>
</feature>
<dbReference type="InterPro" id="IPR021354">
    <property type="entry name" value="DUF2975"/>
</dbReference>
<dbReference type="Pfam" id="PF11188">
    <property type="entry name" value="DUF2975"/>
    <property type="match status" value="1"/>
</dbReference>
<name>A0A1Y1SYI4_9FLAO</name>
<gene>
    <name evidence="2" type="ORF">IIF7_18869</name>
</gene>
<keyword evidence="1" id="KW-0812">Transmembrane</keyword>
<evidence type="ECO:0000313" key="3">
    <source>
        <dbReference type="Proteomes" id="UP000192746"/>
    </source>
</evidence>
<dbReference type="AlphaFoldDB" id="A0A1Y1SYI4"/>
<evidence type="ECO:0000256" key="1">
    <source>
        <dbReference type="SAM" id="Phobius"/>
    </source>
</evidence>
<feature type="transmembrane region" description="Helical" evidence="1">
    <location>
        <begin position="12"/>
        <end position="34"/>
    </location>
</feature>